<reference evidence="2" key="1">
    <citation type="submission" date="2022-11" db="EMBL/GenBank/DDBJ databases">
        <title>Isolation and characterization of PLA-degrading bacterium Massilia sp. from Antarctic soil.</title>
        <authorList>
            <person name="Sato K."/>
            <person name="Gomez-Fuentes C."/>
            <person name="Ahmad S.A."/>
            <person name="Zulkharnain A."/>
        </authorList>
    </citation>
    <scope>NUCLEOTIDE SEQUENCE</scope>
    <source>
        <strain evidence="2">N-3</strain>
    </source>
</reference>
<dbReference type="Gene3D" id="3.30.420.40">
    <property type="match status" value="2"/>
</dbReference>
<sequence>MIDYLIGVDGGGTGTRVRLARPTCAGFTEIAQATGGPSALSRGIDNAWTTVQGVVAEAFAALDVHHIPMSSCAVGLGLAGVHNKEWAAQFVDANPGYALLALDTDGFTTLMGAHGGRPGAIVAIGTGSVGEAMLADGSKIEVGGWGFPAGDEASGAWMGLRALNHIEQVLDGRVEGGAFAREVIDFCGGSRDAVQVWLGRANQTAYAGLARFVVAHGALDPVARAILEHAGHEVASIADALDRSHTLPLALCGGLGEALRPWLPAATLARCVPAQGDSAAGALRMIERRLQEQGAAQ</sequence>
<keyword evidence="3" id="KW-1185">Reference proteome</keyword>
<accession>A0ABM8C4D3</accession>
<feature type="domain" description="ATPase BadF/BadG/BcrA/BcrD type" evidence="1">
    <location>
        <begin position="6"/>
        <end position="244"/>
    </location>
</feature>
<evidence type="ECO:0000313" key="2">
    <source>
        <dbReference type="EMBL" id="BDT58042.1"/>
    </source>
</evidence>
<organism evidence="2 3">
    <name type="scientific">Massilia varians</name>
    <dbReference type="NCBI Taxonomy" id="457921"/>
    <lineage>
        <taxon>Bacteria</taxon>
        <taxon>Pseudomonadati</taxon>
        <taxon>Pseudomonadota</taxon>
        <taxon>Betaproteobacteria</taxon>
        <taxon>Burkholderiales</taxon>
        <taxon>Oxalobacteraceae</taxon>
        <taxon>Telluria group</taxon>
        <taxon>Massilia</taxon>
    </lineage>
</organism>
<name>A0ABM8C4D3_9BURK</name>
<dbReference type="RefSeq" id="WP_281913378.1">
    <property type="nucleotide sequence ID" value="NZ_AP026966.1"/>
</dbReference>
<evidence type="ECO:0000259" key="1">
    <source>
        <dbReference type="Pfam" id="PF01869"/>
    </source>
</evidence>
<dbReference type="CDD" id="cd24082">
    <property type="entry name" value="ASKHA_NBD_GspK-like"/>
    <property type="match status" value="1"/>
</dbReference>
<evidence type="ECO:0000313" key="3">
    <source>
        <dbReference type="Proteomes" id="UP001163336"/>
    </source>
</evidence>
<dbReference type="EMBL" id="AP026966">
    <property type="protein sequence ID" value="BDT58042.1"/>
    <property type="molecule type" value="Genomic_DNA"/>
</dbReference>
<dbReference type="InterPro" id="IPR043129">
    <property type="entry name" value="ATPase_NBD"/>
</dbReference>
<dbReference type="Proteomes" id="UP001163336">
    <property type="component" value="Chromosome"/>
</dbReference>
<dbReference type="InterPro" id="IPR052519">
    <property type="entry name" value="Euk-type_GlcNAc_Kinase"/>
</dbReference>
<dbReference type="PANTHER" id="PTHR43190:SF3">
    <property type="entry name" value="N-ACETYL-D-GLUCOSAMINE KINASE"/>
    <property type="match status" value="1"/>
</dbReference>
<protein>
    <recommendedName>
        <fullName evidence="1">ATPase BadF/BadG/BcrA/BcrD type domain-containing protein</fullName>
    </recommendedName>
</protein>
<dbReference type="PANTHER" id="PTHR43190">
    <property type="entry name" value="N-ACETYL-D-GLUCOSAMINE KINASE"/>
    <property type="match status" value="1"/>
</dbReference>
<dbReference type="Pfam" id="PF01869">
    <property type="entry name" value="BcrAD_BadFG"/>
    <property type="match status" value="1"/>
</dbReference>
<dbReference type="SUPFAM" id="SSF53067">
    <property type="entry name" value="Actin-like ATPase domain"/>
    <property type="match status" value="2"/>
</dbReference>
<gene>
    <name evidence="2" type="ORF">MasN3_15360</name>
</gene>
<dbReference type="InterPro" id="IPR002731">
    <property type="entry name" value="ATPase_BadF"/>
</dbReference>
<proteinExistence type="predicted"/>